<keyword evidence="3 9" id="KW-0813">Transport</keyword>
<evidence type="ECO:0000313" key="13">
    <source>
        <dbReference type="Proteomes" id="UP000279236"/>
    </source>
</evidence>
<evidence type="ECO:0008006" key="14">
    <source>
        <dbReference type="Google" id="ProtNLM"/>
    </source>
</evidence>
<dbReference type="GO" id="GO:0005886">
    <property type="term" value="C:plasma membrane"/>
    <property type="evidence" value="ECO:0007669"/>
    <property type="project" value="TreeGrafter"/>
</dbReference>
<feature type="region of interest" description="Disordered" evidence="10">
    <location>
        <begin position="1"/>
        <end position="58"/>
    </location>
</feature>
<keyword evidence="6 11" id="KW-1133">Transmembrane helix</keyword>
<feature type="compositionally biased region" description="Basic and acidic residues" evidence="10">
    <location>
        <begin position="35"/>
        <end position="50"/>
    </location>
</feature>
<dbReference type="STRING" id="105984.A0A427XJX1"/>
<comment type="caution">
    <text evidence="12">The sequence shown here is derived from an EMBL/GenBank/DDBJ whole genome shotgun (WGS) entry which is preliminary data.</text>
</comment>
<dbReference type="SUPFAM" id="SSF81338">
    <property type="entry name" value="Aquaporin-like"/>
    <property type="match status" value="1"/>
</dbReference>
<dbReference type="GO" id="GO:0015250">
    <property type="term" value="F:water channel activity"/>
    <property type="evidence" value="ECO:0007669"/>
    <property type="project" value="TreeGrafter"/>
</dbReference>
<comment type="subcellular location">
    <subcellularLocation>
        <location evidence="1">Membrane</location>
        <topology evidence="1">Multi-pass membrane protein</topology>
    </subcellularLocation>
</comment>
<dbReference type="EMBL" id="RSCE01000010">
    <property type="protein sequence ID" value="RSH79128.1"/>
    <property type="molecule type" value="Genomic_DNA"/>
</dbReference>
<sequence>MVFDSEETVQSGKKSEGFRVQQNEHFPVGAPNFDANRDSGSETDVEHGATDENAPPEYPGYSLPHRLRAPLAEMLGTFVLVLMGLGSNVNAFVNWSNESNYVAYTFGWGVGLFLALLISIPYAGGHVNPAITISQAFFRGFAWRMVPIYIASQTLGAFLAAVALNGVFYNLLDSVEGEPGLRTFGEVNSTAQFFIAVPSGHLSNVSTVFYEIIGGAMLLLGVAVVSDDEVAGDWSMWVKSLVMYLTLVGVNGAIGVKTPLALNPARDFGPRVACSAFGYPAHMWTDRNGYWFYGAWAGPILGGLIVTAIYDLAVRKRVQVTIPFLDRRRRHRRRRTERND</sequence>
<proteinExistence type="inferred from homology"/>
<feature type="transmembrane region" description="Helical" evidence="11">
    <location>
        <begin position="290"/>
        <end position="310"/>
    </location>
</feature>
<protein>
    <recommendedName>
        <fullName evidence="14">Aquaporin</fullName>
    </recommendedName>
</protein>
<evidence type="ECO:0000256" key="7">
    <source>
        <dbReference type="ARBA" id="ARBA00023136"/>
    </source>
</evidence>
<dbReference type="Pfam" id="PF00230">
    <property type="entry name" value="MIP"/>
    <property type="match status" value="1"/>
</dbReference>
<dbReference type="PROSITE" id="PS00221">
    <property type="entry name" value="MIP"/>
    <property type="match status" value="1"/>
</dbReference>
<dbReference type="GeneID" id="39585709"/>
<dbReference type="OrthoDB" id="2595900at2759"/>
<gene>
    <name evidence="12" type="ORF">EHS24_001166</name>
</gene>
<feature type="transmembrane region" description="Helical" evidence="11">
    <location>
        <begin position="237"/>
        <end position="256"/>
    </location>
</feature>
<evidence type="ECO:0000256" key="5">
    <source>
        <dbReference type="ARBA" id="ARBA00022737"/>
    </source>
</evidence>
<dbReference type="InterPro" id="IPR000425">
    <property type="entry name" value="MIP"/>
</dbReference>
<evidence type="ECO:0000313" key="12">
    <source>
        <dbReference type="EMBL" id="RSH79128.1"/>
    </source>
</evidence>
<comment type="catalytic activity">
    <reaction evidence="8">
        <text>H2O(in) = H2O(out)</text>
        <dbReference type="Rhea" id="RHEA:29667"/>
        <dbReference type="ChEBI" id="CHEBI:15377"/>
    </reaction>
</comment>
<feature type="transmembrane region" description="Helical" evidence="11">
    <location>
        <begin position="101"/>
        <end position="125"/>
    </location>
</feature>
<dbReference type="PRINTS" id="PR00783">
    <property type="entry name" value="MINTRINSICP"/>
</dbReference>
<evidence type="ECO:0000256" key="3">
    <source>
        <dbReference type="ARBA" id="ARBA00022448"/>
    </source>
</evidence>
<feature type="transmembrane region" description="Helical" evidence="11">
    <location>
        <begin position="208"/>
        <end position="225"/>
    </location>
</feature>
<keyword evidence="13" id="KW-1185">Reference proteome</keyword>
<dbReference type="PANTHER" id="PTHR43829:SF9">
    <property type="entry name" value="AQUAPORIN-9"/>
    <property type="match status" value="1"/>
</dbReference>
<dbReference type="InterPro" id="IPR022357">
    <property type="entry name" value="MIP_CS"/>
</dbReference>
<feature type="transmembrane region" description="Helical" evidence="11">
    <location>
        <begin position="75"/>
        <end position="95"/>
    </location>
</feature>
<dbReference type="InterPro" id="IPR050363">
    <property type="entry name" value="MIP/Aquaporin"/>
</dbReference>
<dbReference type="Proteomes" id="UP000279236">
    <property type="component" value="Unassembled WGS sequence"/>
</dbReference>
<dbReference type="Gene3D" id="1.20.1080.10">
    <property type="entry name" value="Glycerol uptake facilitator protein"/>
    <property type="match status" value="1"/>
</dbReference>
<evidence type="ECO:0000256" key="11">
    <source>
        <dbReference type="SAM" id="Phobius"/>
    </source>
</evidence>
<evidence type="ECO:0000256" key="9">
    <source>
        <dbReference type="RuleBase" id="RU000477"/>
    </source>
</evidence>
<evidence type="ECO:0000256" key="6">
    <source>
        <dbReference type="ARBA" id="ARBA00022989"/>
    </source>
</evidence>
<evidence type="ECO:0000256" key="1">
    <source>
        <dbReference type="ARBA" id="ARBA00004141"/>
    </source>
</evidence>
<comment type="similarity">
    <text evidence="2 9">Belongs to the MIP/aquaporin (TC 1.A.8) family.</text>
</comment>
<dbReference type="RefSeq" id="XP_028474275.1">
    <property type="nucleotide sequence ID" value="XM_028616968.1"/>
</dbReference>
<organism evidence="12 13">
    <name type="scientific">Apiotrichum porosum</name>
    <dbReference type="NCBI Taxonomy" id="105984"/>
    <lineage>
        <taxon>Eukaryota</taxon>
        <taxon>Fungi</taxon>
        <taxon>Dikarya</taxon>
        <taxon>Basidiomycota</taxon>
        <taxon>Agaricomycotina</taxon>
        <taxon>Tremellomycetes</taxon>
        <taxon>Trichosporonales</taxon>
        <taxon>Trichosporonaceae</taxon>
        <taxon>Apiotrichum</taxon>
    </lineage>
</organism>
<accession>A0A427XJX1</accession>
<dbReference type="GO" id="GO:0015254">
    <property type="term" value="F:glycerol channel activity"/>
    <property type="evidence" value="ECO:0007669"/>
    <property type="project" value="TreeGrafter"/>
</dbReference>
<evidence type="ECO:0000256" key="2">
    <source>
        <dbReference type="ARBA" id="ARBA00006175"/>
    </source>
</evidence>
<dbReference type="InterPro" id="IPR023271">
    <property type="entry name" value="Aquaporin-like"/>
</dbReference>
<evidence type="ECO:0000256" key="4">
    <source>
        <dbReference type="ARBA" id="ARBA00022692"/>
    </source>
</evidence>
<dbReference type="PANTHER" id="PTHR43829">
    <property type="entry name" value="AQUAPORIN OR AQUAGLYCEROPORIN RELATED"/>
    <property type="match status" value="1"/>
</dbReference>
<evidence type="ECO:0000256" key="10">
    <source>
        <dbReference type="SAM" id="MobiDB-lite"/>
    </source>
</evidence>
<evidence type="ECO:0000256" key="8">
    <source>
        <dbReference type="ARBA" id="ARBA00034651"/>
    </source>
</evidence>
<feature type="transmembrane region" description="Helical" evidence="11">
    <location>
        <begin position="146"/>
        <end position="172"/>
    </location>
</feature>
<dbReference type="AlphaFoldDB" id="A0A427XJX1"/>
<keyword evidence="4 9" id="KW-0812">Transmembrane</keyword>
<keyword evidence="7 11" id="KW-0472">Membrane</keyword>
<name>A0A427XJX1_9TREE</name>
<reference evidence="12 13" key="1">
    <citation type="submission" date="2018-11" db="EMBL/GenBank/DDBJ databases">
        <title>Genome sequence of Apiotrichum porosum DSM 27194.</title>
        <authorList>
            <person name="Aliyu H."/>
            <person name="Gorte O."/>
            <person name="Ochsenreither K."/>
        </authorList>
    </citation>
    <scope>NUCLEOTIDE SEQUENCE [LARGE SCALE GENOMIC DNA]</scope>
    <source>
        <strain evidence="12 13">DSM 27194</strain>
    </source>
</reference>
<keyword evidence="5" id="KW-0677">Repeat</keyword>